<evidence type="ECO:0000256" key="1">
    <source>
        <dbReference type="SAM" id="MobiDB-lite"/>
    </source>
</evidence>
<feature type="region of interest" description="Disordered" evidence="1">
    <location>
        <begin position="1"/>
        <end position="21"/>
    </location>
</feature>
<dbReference type="HOGENOM" id="CLU_212732_0_0_5"/>
<reference evidence="2 3" key="1">
    <citation type="journal article" date="2006" name="PLoS Genet.">
        <title>Comparative genomics of emerging human ehrlichiosis agents.</title>
        <authorList>
            <person name="Dunning Hotopp J.C."/>
            <person name="Lin M."/>
            <person name="Madupu R."/>
            <person name="Crabtree J."/>
            <person name="Angiuoli S.V."/>
            <person name="Eisen J.A."/>
            <person name="Seshadri R."/>
            <person name="Ren Q."/>
            <person name="Wu M."/>
            <person name="Utterback T.R."/>
            <person name="Smith S."/>
            <person name="Lewis M."/>
            <person name="Khouri H."/>
            <person name="Zhang C."/>
            <person name="Niu H."/>
            <person name="Lin Q."/>
            <person name="Ohashi N."/>
            <person name="Zhi N."/>
            <person name="Nelson W."/>
            <person name="Brinkac L.M."/>
            <person name="Dodson R.J."/>
            <person name="Rosovitz M.J."/>
            <person name="Sundaram J."/>
            <person name="Daugherty S.C."/>
            <person name="Davidsen T."/>
            <person name="Durkin A.S."/>
            <person name="Gwinn M."/>
            <person name="Haft D.H."/>
            <person name="Selengut J.D."/>
            <person name="Sullivan S.A."/>
            <person name="Zafar N."/>
            <person name="Zhou L."/>
            <person name="Benahmed F."/>
            <person name="Forberger H."/>
            <person name="Halpin R."/>
            <person name="Mulligan S."/>
            <person name="Robinson J."/>
            <person name="White O."/>
            <person name="Rikihisa Y."/>
            <person name="Tettelin H."/>
        </authorList>
    </citation>
    <scope>NUCLEOTIDE SEQUENCE [LARGE SCALE GENOMIC DNA]</scope>
    <source>
        <strain evidence="3">ATCC VR-367 / Miyayama</strain>
    </source>
</reference>
<proteinExistence type="predicted"/>
<dbReference type="EMBL" id="CP000237">
    <property type="protein sequence ID" value="ABD46320.1"/>
    <property type="molecule type" value="Genomic_DNA"/>
</dbReference>
<evidence type="ECO:0000313" key="3">
    <source>
        <dbReference type="Proteomes" id="UP000001942"/>
    </source>
</evidence>
<dbReference type="Proteomes" id="UP000001942">
    <property type="component" value="Chromosome"/>
</dbReference>
<evidence type="ECO:0000313" key="2">
    <source>
        <dbReference type="EMBL" id="ABD46320.1"/>
    </source>
</evidence>
<protein>
    <submittedName>
        <fullName evidence="2">Uncharacterized protein</fullName>
    </submittedName>
</protein>
<dbReference type="KEGG" id="nse:NSE_0610"/>
<gene>
    <name evidence="2" type="ordered locus">NSE_0610</name>
</gene>
<dbReference type="AlphaFoldDB" id="Q2GDF6"/>
<accession>Q2GDF6</accession>
<organism evidence="2 3">
    <name type="scientific">Ehrlichia sennetsu (strain ATCC VR-367 / Miyayama)</name>
    <name type="common">Neorickettsia sennetsu</name>
    <dbReference type="NCBI Taxonomy" id="222891"/>
    <lineage>
        <taxon>Bacteria</taxon>
        <taxon>Pseudomonadati</taxon>
        <taxon>Pseudomonadota</taxon>
        <taxon>Alphaproteobacteria</taxon>
        <taxon>Rickettsiales</taxon>
        <taxon>Anaplasmataceae</taxon>
        <taxon>Ehrlichia</taxon>
    </lineage>
</organism>
<keyword evidence="3" id="KW-1185">Reference proteome</keyword>
<sequence length="40" mass="4504">MKSYSSVLEHPKKLSRRSSAIVTQAQKNPKLYLTKIGCVL</sequence>
<dbReference type="STRING" id="222891.NSE_0610"/>
<name>Q2GDF6_EHRS3</name>